<dbReference type="InterPro" id="IPR011335">
    <property type="entry name" value="Restrct_endonuc-II-like"/>
</dbReference>
<dbReference type="PANTHER" id="PTHR34039">
    <property type="entry name" value="UPF0102 PROTEIN YRAN"/>
    <property type="match status" value="1"/>
</dbReference>
<dbReference type="EMBL" id="CP034928">
    <property type="protein sequence ID" value="QAA77333.1"/>
    <property type="molecule type" value="Genomic_DNA"/>
</dbReference>
<dbReference type="Proteomes" id="UP000287233">
    <property type="component" value="Chromosome"/>
</dbReference>
<gene>
    <name evidence="3" type="ORF">BIP78_1567</name>
</gene>
<dbReference type="Gene3D" id="3.40.1350.10">
    <property type="match status" value="1"/>
</dbReference>
<protein>
    <recommendedName>
        <fullName evidence="2">UPF0102 protein BIP78_1567</fullName>
    </recommendedName>
</protein>
<dbReference type="HAMAP" id="MF_00048">
    <property type="entry name" value="UPF0102"/>
    <property type="match status" value="1"/>
</dbReference>
<evidence type="ECO:0000313" key="3">
    <source>
        <dbReference type="EMBL" id="QAA77333.1"/>
    </source>
</evidence>
<dbReference type="NCBIfam" id="TIGR00252">
    <property type="entry name" value="YraN family protein"/>
    <property type="match status" value="1"/>
</dbReference>
<comment type="similarity">
    <text evidence="1 2">Belongs to the UPF0102 family.</text>
</comment>
<name>A0A410FWD6_BIPS1</name>
<dbReference type="AlphaFoldDB" id="A0A410FWD6"/>
<dbReference type="InterPro" id="IPR003509">
    <property type="entry name" value="UPF0102_YraN-like"/>
</dbReference>
<organism evidence="3 4">
    <name type="scientific">Bipolaricaulis sibiricus</name>
    <dbReference type="NCBI Taxonomy" id="2501609"/>
    <lineage>
        <taxon>Bacteria</taxon>
        <taxon>Candidatus Bipolaricaulota</taxon>
        <taxon>Candidatus Bipolaricaulia</taxon>
        <taxon>Candidatus Bipolaricaulales</taxon>
        <taxon>Candidatus Bipolaricaulaceae</taxon>
        <taxon>Candidatus Bipolaricaulis</taxon>
    </lineage>
</organism>
<dbReference type="KEGG" id="bih:BIP78_1567"/>
<dbReference type="GO" id="GO:0003676">
    <property type="term" value="F:nucleic acid binding"/>
    <property type="evidence" value="ECO:0007669"/>
    <property type="project" value="InterPro"/>
</dbReference>
<dbReference type="NCBIfam" id="NF009150">
    <property type="entry name" value="PRK12497.1-3"/>
    <property type="match status" value="1"/>
</dbReference>
<reference evidence="4" key="1">
    <citation type="submission" date="2018-12" db="EMBL/GenBank/DDBJ databases">
        <title>Complete genome sequence of an uncultured bacterium of the candidate phylum Bipolaricaulota.</title>
        <authorList>
            <person name="Kadnikov V.V."/>
            <person name="Mardanov A.V."/>
            <person name="Beletsky A.V."/>
            <person name="Frank Y.A."/>
            <person name="Karnachuk O.V."/>
            <person name="Ravin N.V."/>
        </authorList>
    </citation>
    <scope>NUCLEOTIDE SEQUENCE [LARGE SCALE GENOMIC DNA]</scope>
</reference>
<dbReference type="SUPFAM" id="SSF52980">
    <property type="entry name" value="Restriction endonuclease-like"/>
    <property type="match status" value="1"/>
</dbReference>
<dbReference type="CDD" id="cd20736">
    <property type="entry name" value="PoNe_Nuclease"/>
    <property type="match status" value="1"/>
</dbReference>
<evidence type="ECO:0000256" key="1">
    <source>
        <dbReference type="ARBA" id="ARBA00006738"/>
    </source>
</evidence>
<proteinExistence type="inferred from homology"/>
<dbReference type="InterPro" id="IPR011856">
    <property type="entry name" value="tRNA_endonuc-like_dom_sf"/>
</dbReference>
<dbReference type="PANTHER" id="PTHR34039:SF1">
    <property type="entry name" value="UPF0102 PROTEIN YRAN"/>
    <property type="match status" value="1"/>
</dbReference>
<evidence type="ECO:0000256" key="2">
    <source>
        <dbReference type="HAMAP-Rule" id="MF_00048"/>
    </source>
</evidence>
<evidence type="ECO:0000313" key="4">
    <source>
        <dbReference type="Proteomes" id="UP000287233"/>
    </source>
</evidence>
<dbReference type="Pfam" id="PF02021">
    <property type="entry name" value="UPF0102"/>
    <property type="match status" value="1"/>
</dbReference>
<sequence length="115" mass="13049">MDGQEAEDIACRHLQAKGMRVVARNWRWRGGEVDIIARDGPTLVFVEVRFRADETHGAPEETVTPAKRDRLWRTALAFLRGVDEIPVRFDVVSVGPRGLRHICDAFREEDVRPGA</sequence>
<accession>A0A410FWD6</accession>